<dbReference type="Proteomes" id="UP000007797">
    <property type="component" value="Unassembled WGS sequence"/>
</dbReference>
<dbReference type="GO" id="GO:0004674">
    <property type="term" value="F:protein serine/threonine kinase activity"/>
    <property type="evidence" value="ECO:0007669"/>
    <property type="project" value="TreeGrafter"/>
</dbReference>
<keyword evidence="2" id="KW-0677">Repeat</keyword>
<accession>F4PHJ4</accession>
<dbReference type="GeneID" id="14877336"/>
<evidence type="ECO:0000313" key="9">
    <source>
        <dbReference type="Proteomes" id="UP000007797"/>
    </source>
</evidence>
<dbReference type="SUPFAM" id="SSF56112">
    <property type="entry name" value="Protein kinase-like (PK-like)"/>
    <property type="match status" value="1"/>
</dbReference>
<sequence>MCWRVYLSVCLSVKMDFDVIRPPSYSYDVIIKSNNEKASIHSNYGFYQGKIDDSMYKEGEGVFLHPTCTYVGEWKNDQKCGDGILIVNDGYKTFQELSSIIPPTAVISANKDVGFKTTGSLENQVIINGPGNQNYQTKSKTNQSFTLVDSVIVKVQTPEYLSTRDYYQGKWASSRANGIGSFHFAKNKTVQEEFWRNGVAIRYYNNENQLLKLIDSSIDKSNQLQTQQLPSSPPQKSPRQQQQQSQSQPLPPQSPQSMSSSLATGTLPQNDELKRMLDDWKVVVGTFDDFPIAKPYLGSASTTTFTNGTTAQNLHPNEDDNNDLRRPMIRSPNKVGEFLTSSSSTASSVSSGLSSSISSPSVSSSIQSNANGNGSLKQAFGVVTSRYLKNRLEQEDKFFVTLLRFISIWELPLISRASDLPGSGSDNGYTPSNFMIVVPDLESGSFVTLSTLVMQSTIVEKMVFKLLTDPLTKNNVMLEPEAAAAHQGQGQGQAHSIIPTPEENELYKLLPFSLELDIEDAANSKHVVEPIIATLKHFTKAIDNFDNIPVFLVHHICDIVSEQFILLLSKINLNRQMSPRTALNGSNGISSTSSSNLSSTATTPRSAAASGGGTPPILQKQPSSLSSTTTGVRTNQQQQQQLKQQLQQQQQQQPSLSKTNSNNVNSIQNQLKQQQPIANNLKNQFQKQSTIDNINKYYDIQSNNKQSNFVDLSLALLDPIVLEYIFYLFKETFDFIPNALESSVDLLKKVSKNIGVIKQIMLTKINLFKESKGISNQEVEPIKIGATRSKSSYSDYLKTKDQEIENFIVSQEKEVELFDQTMRTFDKLFILLYRHLVRITIGRLTLAVQFINRIKQSENFNLLPKDYIVRFIKHVHNIVMKIQSITTNITIQIDKDISDSIKSFLEQNNNIFSLLKSVNQLSISSSPQQLSQQQQQSLQQLVQQQPTSTSFLNGFMGMVLGKRNYTSEPSTSSSSSSVTPTPTSLSSSSSSSSSTSTTEPNGANQSGNTTTTTSQEDSVIILSPLHKISKEIIHGNYQHIILLSSCGDELLVTFLGSILAETRSNLKDKSDESTQHLVNILLKSAVCCQFKSYRTEVFKSIAQLSKICIVSKTNQKKKNIHKYLFLLILIYFFLDKEKDELFQQYKDNLKIFMDISLKDDAYTFSPNFCLFLTNIYPSLSTQSKREFSDLFPLQNFIEMLDKSNNCTKANRPSAESLRIQSAQILIYLAKYSYENLVELKNKGSLSHILEICKHGAVFSHIKIEESDLVIGEFLGAGALARVNRGLWNGKEVAIKIFSEVSFTFRLEDFLKEVAIMGLIQHPNLLKLEGACIIPRSVDSIFMIVTEIMHKGTLWDVVKKNHPLSLQLVIKYAVSVAKGLAYLHSIDIIHRDIKAANILIDKYDNAKVGDFGLSRVTQLNMTAVAGTPKWEAPECLAGDLYTSAADVYSFDIKDQEQLILLNFISAYPIIHQT</sequence>
<dbReference type="GO" id="GO:0005524">
    <property type="term" value="F:ATP binding"/>
    <property type="evidence" value="ECO:0007669"/>
    <property type="project" value="UniProtKB-KW"/>
</dbReference>
<dbReference type="OMA" id="AGTPKWE"/>
<feature type="compositionally biased region" description="Low complexity" evidence="6">
    <location>
        <begin position="636"/>
        <end position="653"/>
    </location>
</feature>
<feature type="compositionally biased region" description="Polar residues" evidence="6">
    <location>
        <begin position="654"/>
        <end position="663"/>
    </location>
</feature>
<dbReference type="PROSITE" id="PS50011">
    <property type="entry name" value="PROTEIN_KINASE_DOM"/>
    <property type="match status" value="1"/>
</dbReference>
<dbReference type="STRING" id="1054147.F4PHJ4"/>
<dbReference type="SMART" id="SM00220">
    <property type="entry name" value="S_TKc"/>
    <property type="match status" value="1"/>
</dbReference>
<dbReference type="InterPro" id="IPR051681">
    <property type="entry name" value="Ser/Thr_Kinases-Pseudokinases"/>
</dbReference>
<dbReference type="RefSeq" id="XP_004363029.1">
    <property type="nucleotide sequence ID" value="XM_004362972.1"/>
</dbReference>
<dbReference type="InterPro" id="IPR000719">
    <property type="entry name" value="Prot_kinase_dom"/>
</dbReference>
<evidence type="ECO:0000256" key="1">
    <source>
        <dbReference type="ARBA" id="ARBA00022679"/>
    </source>
</evidence>
<dbReference type="InterPro" id="IPR001245">
    <property type="entry name" value="Ser-Thr/Tyr_kinase_cat_dom"/>
</dbReference>
<feature type="compositionally biased region" description="Polar residues" evidence="6">
    <location>
        <begin position="999"/>
        <end position="1008"/>
    </location>
</feature>
<keyword evidence="3" id="KW-0547">Nucleotide-binding</keyword>
<dbReference type="PROSITE" id="PS00108">
    <property type="entry name" value="PROTEIN_KINASE_ST"/>
    <property type="match status" value="1"/>
</dbReference>
<reference evidence="9" key="1">
    <citation type="journal article" date="2011" name="Genome Res.">
        <title>Phylogeny-wide analysis of social amoeba genomes highlights ancient origins for complex intercellular communication.</title>
        <authorList>
            <person name="Heidel A.J."/>
            <person name="Lawal H.M."/>
            <person name="Felder M."/>
            <person name="Schilde C."/>
            <person name="Helps N.R."/>
            <person name="Tunggal B."/>
            <person name="Rivero F."/>
            <person name="John U."/>
            <person name="Schleicher M."/>
            <person name="Eichinger L."/>
            <person name="Platzer M."/>
            <person name="Noegel A.A."/>
            <person name="Schaap P."/>
            <person name="Gloeckner G."/>
        </authorList>
    </citation>
    <scope>NUCLEOTIDE SEQUENCE [LARGE SCALE GENOMIC DNA]</scope>
    <source>
        <strain evidence="9">SH3</strain>
    </source>
</reference>
<feature type="region of interest" description="Disordered" evidence="6">
    <location>
        <begin position="581"/>
        <end position="663"/>
    </location>
</feature>
<dbReference type="SMART" id="SM00698">
    <property type="entry name" value="MORN"/>
    <property type="match status" value="2"/>
</dbReference>
<feature type="compositionally biased region" description="Basic and acidic residues" evidence="6">
    <location>
        <begin position="316"/>
        <end position="326"/>
    </location>
</feature>
<dbReference type="PANTHER" id="PTHR44329">
    <property type="entry name" value="SERINE/THREONINE-PROTEIN KINASE TNNI3K-RELATED"/>
    <property type="match status" value="1"/>
</dbReference>
<feature type="compositionally biased region" description="Low complexity" evidence="6">
    <location>
        <begin position="237"/>
        <end position="248"/>
    </location>
</feature>
<feature type="compositionally biased region" description="Polar residues" evidence="6">
    <location>
        <begin position="620"/>
        <end position="635"/>
    </location>
</feature>
<dbReference type="InterPro" id="IPR011009">
    <property type="entry name" value="Kinase-like_dom_sf"/>
</dbReference>
<evidence type="ECO:0000256" key="3">
    <source>
        <dbReference type="ARBA" id="ARBA00022741"/>
    </source>
</evidence>
<keyword evidence="5" id="KW-0067">ATP-binding</keyword>
<feature type="domain" description="Protein kinase" evidence="7">
    <location>
        <begin position="1268"/>
        <end position="1472"/>
    </location>
</feature>
<dbReference type="InterPro" id="IPR003409">
    <property type="entry name" value="MORN"/>
</dbReference>
<evidence type="ECO:0000256" key="5">
    <source>
        <dbReference type="ARBA" id="ARBA00022840"/>
    </source>
</evidence>
<evidence type="ECO:0000259" key="7">
    <source>
        <dbReference type="PROSITE" id="PS50011"/>
    </source>
</evidence>
<evidence type="ECO:0000313" key="8">
    <source>
        <dbReference type="EMBL" id="EGG25178.1"/>
    </source>
</evidence>
<organism evidence="8 9">
    <name type="scientific">Cavenderia fasciculata</name>
    <name type="common">Slime mold</name>
    <name type="synonym">Dictyostelium fasciculatum</name>
    <dbReference type="NCBI Taxonomy" id="261658"/>
    <lineage>
        <taxon>Eukaryota</taxon>
        <taxon>Amoebozoa</taxon>
        <taxon>Evosea</taxon>
        <taxon>Eumycetozoa</taxon>
        <taxon>Dictyostelia</taxon>
        <taxon>Acytosteliales</taxon>
        <taxon>Cavenderiaceae</taxon>
        <taxon>Cavenderia</taxon>
    </lineage>
</organism>
<keyword evidence="9" id="KW-1185">Reference proteome</keyword>
<dbReference type="Pfam" id="PF07714">
    <property type="entry name" value="PK_Tyr_Ser-Thr"/>
    <property type="match status" value="1"/>
</dbReference>
<feature type="region of interest" description="Disordered" evidence="6">
    <location>
        <begin position="966"/>
        <end position="1016"/>
    </location>
</feature>
<keyword evidence="1" id="KW-0808">Transferase</keyword>
<dbReference type="OrthoDB" id="19496at2759"/>
<name>F4PHJ4_CACFS</name>
<evidence type="ECO:0000256" key="2">
    <source>
        <dbReference type="ARBA" id="ARBA00022737"/>
    </source>
</evidence>
<feature type="region of interest" description="Disordered" evidence="6">
    <location>
        <begin position="304"/>
        <end position="329"/>
    </location>
</feature>
<feature type="region of interest" description="Disordered" evidence="6">
    <location>
        <begin position="222"/>
        <end position="266"/>
    </location>
</feature>
<proteinExistence type="predicted"/>
<feature type="compositionally biased region" description="Low complexity" evidence="6">
    <location>
        <begin position="583"/>
        <end position="609"/>
    </location>
</feature>
<dbReference type="InterPro" id="IPR008271">
    <property type="entry name" value="Ser/Thr_kinase_AS"/>
</dbReference>
<evidence type="ECO:0000256" key="4">
    <source>
        <dbReference type="ARBA" id="ARBA00022777"/>
    </source>
</evidence>
<dbReference type="Gene3D" id="3.30.200.20">
    <property type="entry name" value="Phosphorylase Kinase, domain 1"/>
    <property type="match status" value="1"/>
</dbReference>
<dbReference type="EMBL" id="GL883006">
    <property type="protein sequence ID" value="EGG25178.1"/>
    <property type="molecule type" value="Genomic_DNA"/>
</dbReference>
<evidence type="ECO:0000256" key="6">
    <source>
        <dbReference type="SAM" id="MobiDB-lite"/>
    </source>
</evidence>
<dbReference type="KEGG" id="dfa:DFA_03426"/>
<dbReference type="Gene3D" id="1.10.510.10">
    <property type="entry name" value="Transferase(Phosphotransferase) domain 1"/>
    <property type="match status" value="1"/>
</dbReference>
<gene>
    <name evidence="8" type="ORF">DFA_03426</name>
</gene>
<keyword evidence="4" id="KW-0418">Kinase</keyword>
<dbReference type="PANTHER" id="PTHR44329:SF298">
    <property type="entry name" value="MIXED LINEAGE KINASE DOMAIN-LIKE PROTEIN"/>
    <property type="match status" value="1"/>
</dbReference>
<protein>
    <submittedName>
        <fullName evidence="8">MORN repeat-containing protein</fullName>
    </submittedName>
</protein>
<feature type="compositionally biased region" description="Low complexity" evidence="6">
    <location>
        <begin position="966"/>
        <end position="998"/>
    </location>
</feature>